<dbReference type="Pfam" id="PF12697">
    <property type="entry name" value="Abhydrolase_6"/>
    <property type="match status" value="1"/>
</dbReference>
<accession>A0A4Y8WY41</accession>
<evidence type="ECO:0000313" key="2">
    <source>
        <dbReference type="EMBL" id="MBB4883844.1"/>
    </source>
</evidence>
<dbReference type="PANTHER" id="PTHR43798:SF31">
    <property type="entry name" value="AB HYDROLASE SUPERFAMILY PROTEIN YCLE"/>
    <property type="match status" value="1"/>
</dbReference>
<keyword evidence="1" id="KW-0378">Hydrolase</keyword>
<dbReference type="PRINTS" id="PR00111">
    <property type="entry name" value="ABHYDROLASE"/>
</dbReference>
<gene>
    <name evidence="2" type="ORF">BJ976_002195</name>
</gene>
<comment type="caution">
    <text evidence="2">The sequence shown here is derived from an EMBL/GenBank/DDBJ whole genome shotgun (WGS) entry which is preliminary data.</text>
</comment>
<dbReference type="InterPro" id="IPR050266">
    <property type="entry name" value="AB_hydrolase_sf"/>
</dbReference>
<dbReference type="PANTHER" id="PTHR43798">
    <property type="entry name" value="MONOACYLGLYCEROL LIPASE"/>
    <property type="match status" value="1"/>
</dbReference>
<reference evidence="2 3" key="1">
    <citation type="submission" date="2020-08" db="EMBL/GenBank/DDBJ databases">
        <title>Sequencing the genomes of 1000 actinobacteria strains.</title>
        <authorList>
            <person name="Klenk H.-P."/>
        </authorList>
    </citation>
    <scope>NUCLEOTIDE SEQUENCE [LARGE SCALE GENOMIC DNA]</scope>
    <source>
        <strain evidence="2 3">DSM 19079</strain>
    </source>
</reference>
<dbReference type="InterPro" id="IPR029058">
    <property type="entry name" value="AB_hydrolase_fold"/>
</dbReference>
<dbReference type="RefSeq" id="WP_135030626.1">
    <property type="nucleotide sequence ID" value="NZ_BMLA01000007.1"/>
</dbReference>
<dbReference type="GO" id="GO:0016020">
    <property type="term" value="C:membrane"/>
    <property type="evidence" value="ECO:0007669"/>
    <property type="project" value="TreeGrafter"/>
</dbReference>
<protein>
    <submittedName>
        <fullName evidence="2">Pimeloyl-ACP methyl ester carboxylesterase</fullName>
    </submittedName>
</protein>
<dbReference type="InterPro" id="IPR000073">
    <property type="entry name" value="AB_hydrolase_1"/>
</dbReference>
<sequence length="262" mass="27881">MRALQVTTSDGTRLHVLDSGGAGPAVLLLHGLAGYAGEWAQVAERLAGACRVVAFDQRGHGSSTRRPADLSRTAHVDDVVAVADALGLERFTLVGQSMGAHTALLAAAAHPARVGRLVLIEGGVGGEGPEATADVIDWFRAWPIPFATVDDAVAHLGGGPAARVWTEGLEETDAGWVPRFDVDVLEAALRPVHERPRWEEWGQITAPTLLITGENGYVPAGELDEMRRRRPDVRHVQVPGAGHDVHLEAPERVAELVRGFVA</sequence>
<dbReference type="GO" id="GO:0016787">
    <property type="term" value="F:hydrolase activity"/>
    <property type="evidence" value="ECO:0007669"/>
    <property type="project" value="UniProtKB-KW"/>
</dbReference>
<organism evidence="2 3">
    <name type="scientific">Micrococcus flavus</name>
    <dbReference type="NCBI Taxonomy" id="384602"/>
    <lineage>
        <taxon>Bacteria</taxon>
        <taxon>Bacillati</taxon>
        <taxon>Actinomycetota</taxon>
        <taxon>Actinomycetes</taxon>
        <taxon>Micrococcales</taxon>
        <taxon>Micrococcaceae</taxon>
        <taxon>Micrococcus</taxon>
    </lineage>
</organism>
<dbReference type="Proteomes" id="UP000560081">
    <property type="component" value="Unassembled WGS sequence"/>
</dbReference>
<proteinExistence type="predicted"/>
<name>A0A4Y8WY41_9MICC</name>
<dbReference type="EMBL" id="JACHMC010000001">
    <property type="protein sequence ID" value="MBB4883844.1"/>
    <property type="molecule type" value="Genomic_DNA"/>
</dbReference>
<evidence type="ECO:0000256" key="1">
    <source>
        <dbReference type="ARBA" id="ARBA00022801"/>
    </source>
</evidence>
<dbReference type="SUPFAM" id="SSF53474">
    <property type="entry name" value="alpha/beta-Hydrolases"/>
    <property type="match status" value="1"/>
</dbReference>
<dbReference type="Gene3D" id="3.40.50.1820">
    <property type="entry name" value="alpha/beta hydrolase"/>
    <property type="match status" value="1"/>
</dbReference>
<keyword evidence="3" id="KW-1185">Reference proteome</keyword>
<dbReference type="OrthoDB" id="63519at2"/>
<dbReference type="AlphaFoldDB" id="A0A4Y8WY41"/>
<evidence type="ECO:0000313" key="3">
    <source>
        <dbReference type="Proteomes" id="UP000560081"/>
    </source>
</evidence>